<organism evidence="3 4">
    <name type="scientific">Legionella fallonii LLAP-10</name>
    <dbReference type="NCBI Taxonomy" id="1212491"/>
    <lineage>
        <taxon>Bacteria</taxon>
        <taxon>Pseudomonadati</taxon>
        <taxon>Pseudomonadota</taxon>
        <taxon>Gammaproteobacteria</taxon>
        <taxon>Legionellales</taxon>
        <taxon>Legionellaceae</taxon>
        <taxon>Legionella</taxon>
    </lineage>
</organism>
<dbReference type="InterPro" id="IPR036779">
    <property type="entry name" value="LysM_dom_sf"/>
</dbReference>
<evidence type="ECO:0000259" key="2">
    <source>
        <dbReference type="PROSITE" id="PS51782"/>
    </source>
</evidence>
<evidence type="ECO:0000256" key="1">
    <source>
        <dbReference type="SAM" id="SignalP"/>
    </source>
</evidence>
<dbReference type="AlphaFoldDB" id="A0A098G7F3"/>
<dbReference type="RefSeq" id="WP_045096315.1">
    <property type="nucleotide sequence ID" value="NZ_LN614827.1"/>
</dbReference>
<sequence length="345" mass="37911">MRFFLLLFCFFISTTNYALSLRSDSPSRYVIQKGDTLWSIASRYLKNPWEWKELWHANPNIKNPNRLYEGAVIVLDYYKNTPYLRVLSNGTIKLSPTVRPTPFGEVVPPIPLGDIRPFLDESLILDEDVLNHAPYVVAYVGEYMIGGQGDEIYVKGLHPSRELSVGGTIAYSIFRSGRDYTDPITSELLGYKASLVGYGELVAGGDPATVLLTSINAGIKKEDKVLINDSPEFDFSFEPAAPSVSVSGCIIELPDGMPGGNSQSAIGGVAIINIGANAGLKAGDVLGIYKKPRTVKDPKNYLVPILLPPERIGEAMVFRAFTKTSFVLIVRSTRPVYLLDLVTNP</sequence>
<feature type="chain" id="PRO_5001935413" evidence="1">
    <location>
        <begin position="19"/>
        <end position="345"/>
    </location>
</feature>
<dbReference type="Pfam" id="PF01476">
    <property type="entry name" value="LysM"/>
    <property type="match status" value="1"/>
</dbReference>
<dbReference type="CDD" id="cd00118">
    <property type="entry name" value="LysM"/>
    <property type="match status" value="1"/>
</dbReference>
<gene>
    <name evidence="3" type="ORF">LFA_2528</name>
</gene>
<dbReference type="PANTHER" id="PTHR34700">
    <property type="entry name" value="POTASSIUM BINDING PROTEIN KBP"/>
    <property type="match status" value="1"/>
</dbReference>
<dbReference type="Gene3D" id="3.10.350.10">
    <property type="entry name" value="LysM domain"/>
    <property type="match status" value="1"/>
</dbReference>
<accession>A0A098G7F3</accession>
<dbReference type="InterPro" id="IPR018392">
    <property type="entry name" value="LysM"/>
</dbReference>
<dbReference type="InterPro" id="IPR052196">
    <property type="entry name" value="Bact_Kbp"/>
</dbReference>
<protein>
    <submittedName>
        <fullName evidence="3">Signal peptide protein</fullName>
    </submittedName>
</protein>
<dbReference type="PANTHER" id="PTHR34700:SF4">
    <property type="entry name" value="PHAGE-LIKE ELEMENT PBSX PROTEIN XKDP"/>
    <property type="match status" value="1"/>
</dbReference>
<name>A0A098G7F3_9GAMM</name>
<feature type="signal peptide" evidence="1">
    <location>
        <begin position="1"/>
        <end position="18"/>
    </location>
</feature>
<dbReference type="KEGG" id="lfa:LFA_2528"/>
<dbReference type="HOGENOM" id="CLU_050533_0_0_6"/>
<evidence type="ECO:0000313" key="4">
    <source>
        <dbReference type="Proteomes" id="UP000032430"/>
    </source>
</evidence>
<keyword evidence="4" id="KW-1185">Reference proteome</keyword>
<dbReference type="EMBL" id="LN614827">
    <property type="protein sequence ID" value="CEG57899.1"/>
    <property type="molecule type" value="Genomic_DNA"/>
</dbReference>
<keyword evidence="1" id="KW-0732">Signal</keyword>
<dbReference type="PROSITE" id="PS51782">
    <property type="entry name" value="LYSM"/>
    <property type="match status" value="1"/>
</dbReference>
<dbReference type="STRING" id="1212491.LFA_2528"/>
<reference evidence="4" key="1">
    <citation type="submission" date="2014-09" db="EMBL/GenBank/DDBJ databases">
        <authorList>
            <person name="Gomez-Valero L."/>
        </authorList>
    </citation>
    <scope>NUCLEOTIDE SEQUENCE [LARGE SCALE GENOMIC DNA]</scope>
    <source>
        <strain evidence="4">ATCC700992</strain>
    </source>
</reference>
<feature type="domain" description="LysM" evidence="2">
    <location>
        <begin position="27"/>
        <end position="75"/>
    </location>
</feature>
<dbReference type="Proteomes" id="UP000032430">
    <property type="component" value="Chromosome I"/>
</dbReference>
<dbReference type="SMART" id="SM00257">
    <property type="entry name" value="LysM"/>
    <property type="match status" value="1"/>
</dbReference>
<dbReference type="SUPFAM" id="SSF54106">
    <property type="entry name" value="LysM domain"/>
    <property type="match status" value="1"/>
</dbReference>
<evidence type="ECO:0000313" key="3">
    <source>
        <dbReference type="EMBL" id="CEG57899.1"/>
    </source>
</evidence>
<dbReference type="OrthoDB" id="9765158at2"/>
<proteinExistence type="predicted"/>